<evidence type="ECO:0000259" key="4">
    <source>
        <dbReference type="PROSITE" id="PS51786"/>
    </source>
</evidence>
<dbReference type="PANTHER" id="PTHR10046">
    <property type="entry name" value="ATP DEPENDENT LON PROTEASE FAMILY MEMBER"/>
    <property type="match status" value="1"/>
</dbReference>
<keyword evidence="3" id="KW-1133">Transmembrane helix</keyword>
<feature type="region of interest" description="Disordered" evidence="2">
    <location>
        <begin position="1"/>
        <end position="23"/>
    </location>
</feature>
<dbReference type="InterPro" id="IPR014721">
    <property type="entry name" value="Ribsml_uS5_D2-typ_fold_subgr"/>
</dbReference>
<proteinExistence type="predicted"/>
<keyword evidence="3" id="KW-0812">Transmembrane</keyword>
<feature type="domain" description="Lon proteolytic" evidence="4">
    <location>
        <begin position="280"/>
        <end position="378"/>
    </location>
</feature>
<dbReference type="PROSITE" id="PS51786">
    <property type="entry name" value="LON_PROTEOLYTIC"/>
    <property type="match status" value="1"/>
</dbReference>
<sequence length="391" mass="40179">MRRYRSARPAACLPDGGSAESREEEARLVQSTAHEERPAPARRRTGRRKAALVGSGAAAGLLGLAALALPAPYVVESPGPTFNTIGELRDQPLIEIPSRTTYPASGELDLTTVYVSGGPNAPVTLLEVLSGWLDPARSVSPVELVYPPGTTGEQISEQNTAAMTSSQEASVAAASSYLGVDYGQKLSVAGFADDSVSKGVLRVGDAIETVNGKAVTDIDVLRGELNASGGDAVDLGVRRGGERTKERIAPKANGQGVYQLGVVLSIDYSFPYQVKIQLDNVGGPRAGMMFALGIVGKLTPGPMTGGRHFAGTGTIDAEGAVGPIGGIAQKMLGAARSGATVFLAPEDNCGEVVGHVPEGMQVVKVSTLEEAVDAVTLIGQGKDSSSLPSCG</sequence>
<dbReference type="SUPFAM" id="SSF50156">
    <property type="entry name" value="PDZ domain-like"/>
    <property type="match status" value="1"/>
</dbReference>
<dbReference type="InterPro" id="IPR008269">
    <property type="entry name" value="Lon_proteolytic"/>
</dbReference>
<dbReference type="Gene3D" id="2.30.42.10">
    <property type="match status" value="1"/>
</dbReference>
<dbReference type="Pfam" id="PF05362">
    <property type="entry name" value="Lon_C"/>
    <property type="match status" value="1"/>
</dbReference>
<keyword evidence="6" id="KW-1185">Reference proteome</keyword>
<gene>
    <name evidence="5" type="ORF">HER39_02295</name>
</gene>
<accession>A0ABX1JJX3</accession>
<name>A0ABX1JJX3_9MICC</name>
<evidence type="ECO:0000313" key="5">
    <source>
        <dbReference type="EMBL" id="NKX49428.1"/>
    </source>
</evidence>
<evidence type="ECO:0000256" key="1">
    <source>
        <dbReference type="PROSITE-ProRule" id="PRU01122"/>
    </source>
</evidence>
<dbReference type="InterPro" id="IPR020568">
    <property type="entry name" value="Ribosomal_Su5_D2-typ_SF"/>
</dbReference>
<evidence type="ECO:0000256" key="3">
    <source>
        <dbReference type="SAM" id="Phobius"/>
    </source>
</evidence>
<dbReference type="InterPro" id="IPR036034">
    <property type="entry name" value="PDZ_sf"/>
</dbReference>
<evidence type="ECO:0000313" key="6">
    <source>
        <dbReference type="Proteomes" id="UP000523795"/>
    </source>
</evidence>
<feature type="transmembrane region" description="Helical" evidence="3">
    <location>
        <begin position="50"/>
        <end position="75"/>
    </location>
</feature>
<dbReference type="SUPFAM" id="SSF54211">
    <property type="entry name" value="Ribosomal protein S5 domain 2-like"/>
    <property type="match status" value="1"/>
</dbReference>
<dbReference type="InterPro" id="IPR027065">
    <property type="entry name" value="Lon_Prtase"/>
</dbReference>
<organism evidence="5 6">
    <name type="scientific">Arthrobacter deserti</name>
    <dbReference type="NCBI Taxonomy" id="1742687"/>
    <lineage>
        <taxon>Bacteria</taxon>
        <taxon>Bacillati</taxon>
        <taxon>Actinomycetota</taxon>
        <taxon>Actinomycetes</taxon>
        <taxon>Micrococcales</taxon>
        <taxon>Micrococcaceae</taxon>
        <taxon>Arthrobacter</taxon>
    </lineage>
</organism>
<keyword evidence="3" id="KW-0472">Membrane</keyword>
<comment type="caution">
    <text evidence="5">The sequence shown here is derived from an EMBL/GenBank/DDBJ whole genome shotgun (WGS) entry which is preliminary data.</text>
</comment>
<evidence type="ECO:0000256" key="2">
    <source>
        <dbReference type="SAM" id="MobiDB-lite"/>
    </source>
</evidence>
<comment type="caution">
    <text evidence="1">Lacks conserved residue(s) required for the propagation of feature annotation.</text>
</comment>
<dbReference type="Proteomes" id="UP000523795">
    <property type="component" value="Unassembled WGS sequence"/>
</dbReference>
<protein>
    <submittedName>
        <fullName evidence="5">Signal protein PDZ</fullName>
    </submittedName>
</protein>
<dbReference type="Gene3D" id="3.30.230.10">
    <property type="match status" value="1"/>
</dbReference>
<reference evidence="5 6" key="1">
    <citation type="submission" date="2020-04" db="EMBL/GenBank/DDBJ databases">
        <authorList>
            <person name="Liu S."/>
        </authorList>
    </citation>
    <scope>NUCLEOTIDE SEQUENCE [LARGE SCALE GENOMIC DNA]</scope>
    <source>
        <strain evidence="5 6">CGMCC 1.15091</strain>
    </source>
</reference>
<dbReference type="EMBL" id="JAAZSR010000016">
    <property type="protein sequence ID" value="NKX49428.1"/>
    <property type="molecule type" value="Genomic_DNA"/>
</dbReference>